<evidence type="ECO:0000313" key="5">
    <source>
        <dbReference type="Proteomes" id="UP001519363"/>
    </source>
</evidence>
<keyword evidence="3" id="KW-0732">Signal</keyword>
<evidence type="ECO:0000256" key="3">
    <source>
        <dbReference type="SAM" id="SignalP"/>
    </source>
</evidence>
<feature type="region of interest" description="Disordered" evidence="1">
    <location>
        <begin position="38"/>
        <end position="67"/>
    </location>
</feature>
<gene>
    <name evidence="4" type="ORF">JOF53_003551</name>
</gene>
<dbReference type="RefSeq" id="WP_086782980.1">
    <property type="nucleotide sequence ID" value="NZ_JAGIOO010000001.1"/>
</dbReference>
<reference evidence="4 5" key="1">
    <citation type="submission" date="2021-03" db="EMBL/GenBank/DDBJ databases">
        <title>Sequencing the genomes of 1000 actinobacteria strains.</title>
        <authorList>
            <person name="Klenk H.-P."/>
        </authorList>
    </citation>
    <scope>NUCLEOTIDE SEQUENCE [LARGE SCALE GENOMIC DNA]</scope>
    <source>
        <strain evidence="4 5">DSM 44580</strain>
    </source>
</reference>
<sequence>MRGRANAVAAALVGGLLVLGAPLPAAAEQTTALVSVLAQRQPPPSATSGPSGSAPTSTPAPLTPEQQADAENRVTIAVIAVILFAIVFFGRKYRKKWGSS</sequence>
<organism evidence="4 5">
    <name type="scientific">Crossiella equi</name>
    <dbReference type="NCBI Taxonomy" id="130796"/>
    <lineage>
        <taxon>Bacteria</taxon>
        <taxon>Bacillati</taxon>
        <taxon>Actinomycetota</taxon>
        <taxon>Actinomycetes</taxon>
        <taxon>Pseudonocardiales</taxon>
        <taxon>Pseudonocardiaceae</taxon>
        <taxon>Crossiella</taxon>
    </lineage>
</organism>
<protein>
    <submittedName>
        <fullName evidence="4">Uncharacterized membrane protein YjfL (UPF0719 family)</fullName>
    </submittedName>
</protein>
<dbReference type="EMBL" id="JAGIOO010000001">
    <property type="protein sequence ID" value="MBP2474679.1"/>
    <property type="molecule type" value="Genomic_DNA"/>
</dbReference>
<keyword evidence="2" id="KW-1133">Transmembrane helix</keyword>
<name>A0ABS5ADM9_9PSEU</name>
<feature type="compositionally biased region" description="Low complexity" evidence="1">
    <location>
        <begin position="46"/>
        <end position="60"/>
    </location>
</feature>
<keyword evidence="2" id="KW-0472">Membrane</keyword>
<evidence type="ECO:0000256" key="1">
    <source>
        <dbReference type="SAM" id="MobiDB-lite"/>
    </source>
</evidence>
<feature type="transmembrane region" description="Helical" evidence="2">
    <location>
        <begin position="74"/>
        <end position="90"/>
    </location>
</feature>
<keyword evidence="5" id="KW-1185">Reference proteome</keyword>
<proteinExistence type="predicted"/>
<evidence type="ECO:0000313" key="4">
    <source>
        <dbReference type="EMBL" id="MBP2474679.1"/>
    </source>
</evidence>
<dbReference type="Proteomes" id="UP001519363">
    <property type="component" value="Unassembled WGS sequence"/>
</dbReference>
<accession>A0ABS5ADM9</accession>
<keyword evidence="2" id="KW-0812">Transmembrane</keyword>
<evidence type="ECO:0000256" key="2">
    <source>
        <dbReference type="SAM" id="Phobius"/>
    </source>
</evidence>
<feature type="signal peptide" evidence="3">
    <location>
        <begin position="1"/>
        <end position="27"/>
    </location>
</feature>
<feature type="chain" id="PRO_5045795928" evidence="3">
    <location>
        <begin position="28"/>
        <end position="100"/>
    </location>
</feature>
<comment type="caution">
    <text evidence="4">The sequence shown here is derived from an EMBL/GenBank/DDBJ whole genome shotgun (WGS) entry which is preliminary data.</text>
</comment>